<evidence type="ECO:0000313" key="1">
    <source>
        <dbReference type="EMBL" id="EMB34183.1"/>
    </source>
</evidence>
<reference evidence="1" key="1">
    <citation type="submission" date="2012-01" db="EMBL/GenBank/DDBJ databases">
        <title>The Genome Sequence of Treponema denticola H-22.</title>
        <authorList>
            <consortium name="The Broad Institute Genome Sequencing Platform"/>
            <person name="Earl A."/>
            <person name="Ward D."/>
            <person name="Feldgarden M."/>
            <person name="Gevers D."/>
            <person name="Blanton J.M."/>
            <person name="Fenno C.J."/>
            <person name="Baranova O.V."/>
            <person name="Mathney J."/>
            <person name="Dewhirst F.E."/>
            <person name="Izard J."/>
            <person name="Young S.K."/>
            <person name="Zeng Q."/>
            <person name="Gargeya S."/>
            <person name="Fitzgerald M."/>
            <person name="Haas B."/>
            <person name="Abouelleil A."/>
            <person name="Alvarado L."/>
            <person name="Arachchi H.M."/>
            <person name="Berlin A."/>
            <person name="Chapman S.B."/>
            <person name="Gearin G."/>
            <person name="Goldberg J."/>
            <person name="Griggs A."/>
            <person name="Gujja S."/>
            <person name="Hansen M."/>
            <person name="Heiman D."/>
            <person name="Howarth C."/>
            <person name="Larimer J."/>
            <person name="Lui A."/>
            <person name="MacDonald P.J.P."/>
            <person name="McCowen C."/>
            <person name="Montmayeur A."/>
            <person name="Murphy C."/>
            <person name="Neiman D."/>
            <person name="Pearson M."/>
            <person name="Priest M."/>
            <person name="Roberts A."/>
            <person name="Saif S."/>
            <person name="Shea T."/>
            <person name="Sisk P."/>
            <person name="Stolte C."/>
            <person name="Sykes S."/>
            <person name="Wortman J."/>
            <person name="Nusbaum C."/>
            <person name="Birren B."/>
        </authorList>
    </citation>
    <scope>NUCLEOTIDE SEQUENCE [LARGE SCALE GENOMIC DNA]</scope>
    <source>
        <strain evidence="1">H-22</strain>
    </source>
</reference>
<dbReference type="AlphaFoldDB" id="A0A0E2EIB0"/>
<comment type="caution">
    <text evidence="1">The sequence shown here is derived from an EMBL/GenBank/DDBJ whole genome shotgun (WGS) entry which is preliminary data.</text>
</comment>
<name>A0A0E2EIB0_TREDN</name>
<protein>
    <submittedName>
        <fullName evidence="1">Uncharacterized protein</fullName>
    </submittedName>
</protein>
<organism evidence="1">
    <name type="scientific">Treponema denticola H-22</name>
    <dbReference type="NCBI Taxonomy" id="999432"/>
    <lineage>
        <taxon>Bacteria</taxon>
        <taxon>Pseudomonadati</taxon>
        <taxon>Spirochaetota</taxon>
        <taxon>Spirochaetia</taxon>
        <taxon>Spirochaetales</taxon>
        <taxon>Treponemataceae</taxon>
        <taxon>Treponema</taxon>
    </lineage>
</organism>
<dbReference type="HOGENOM" id="CLU_2884594_0_0_12"/>
<sequence length="63" mass="7756">MFYQKYGSQIFRNTKNKQLSSYIYIYIYNRKPAVYLNIPIIFISHTTDYTQAKENLYGNKYYY</sequence>
<dbReference type="PATRIC" id="fig|999432.5.peg.970"/>
<proteinExistence type="predicted"/>
<gene>
    <name evidence="1" type="ORF">HMPREF9726_00932</name>
</gene>
<accession>A0A0E2EIB0</accession>
<dbReference type="EMBL" id="AGDV01000009">
    <property type="protein sequence ID" value="EMB34183.1"/>
    <property type="molecule type" value="Genomic_DNA"/>
</dbReference>
<dbReference type="Proteomes" id="UP000011705">
    <property type="component" value="Chromosome"/>
</dbReference>